<proteinExistence type="inferred from homology"/>
<sequence length="64" mass="7139">MAGKCDVCGKAKTFGKNVSFSKRRTNRDFRPNVQHKRLIVNGVATRLHICTRCMRTMGKSGKAA</sequence>
<protein>
    <recommendedName>
        <fullName evidence="4 5">Large ribosomal subunit protein bL28</fullName>
    </recommendedName>
</protein>
<evidence type="ECO:0000256" key="1">
    <source>
        <dbReference type="ARBA" id="ARBA00008760"/>
    </source>
</evidence>
<dbReference type="GO" id="GO:1990904">
    <property type="term" value="C:ribonucleoprotein complex"/>
    <property type="evidence" value="ECO:0007669"/>
    <property type="project" value="UniProtKB-KW"/>
</dbReference>
<accession>A0A6J4UHB4</accession>
<comment type="similarity">
    <text evidence="1 5">Belongs to the bacterial ribosomal protein bL28 family.</text>
</comment>
<dbReference type="EMBL" id="CADCWJ010000184">
    <property type="protein sequence ID" value="CAA9549600.1"/>
    <property type="molecule type" value="Genomic_DNA"/>
</dbReference>
<dbReference type="PANTHER" id="PTHR39080:SF1">
    <property type="entry name" value="LARGE RIBOSOMAL SUBUNIT PROTEIN BL28A"/>
    <property type="match status" value="1"/>
</dbReference>
<keyword evidence="3 5" id="KW-0687">Ribonucleoprotein</keyword>
<dbReference type="Gene3D" id="2.30.170.40">
    <property type="entry name" value="Ribosomal protein L28/L24"/>
    <property type="match status" value="1"/>
</dbReference>
<evidence type="ECO:0000256" key="2">
    <source>
        <dbReference type="ARBA" id="ARBA00022980"/>
    </source>
</evidence>
<dbReference type="GO" id="GO:0006412">
    <property type="term" value="P:translation"/>
    <property type="evidence" value="ECO:0007669"/>
    <property type="project" value="UniProtKB-UniRule"/>
</dbReference>
<dbReference type="GO" id="GO:0005840">
    <property type="term" value="C:ribosome"/>
    <property type="evidence" value="ECO:0007669"/>
    <property type="project" value="UniProtKB-KW"/>
</dbReference>
<dbReference type="NCBIfam" id="TIGR00009">
    <property type="entry name" value="L28"/>
    <property type="match status" value="1"/>
</dbReference>
<dbReference type="GO" id="GO:0003735">
    <property type="term" value="F:structural constituent of ribosome"/>
    <property type="evidence" value="ECO:0007669"/>
    <property type="project" value="InterPro"/>
</dbReference>
<dbReference type="InterPro" id="IPR034704">
    <property type="entry name" value="Ribosomal_bL28/bL31-like_sf"/>
</dbReference>
<dbReference type="HAMAP" id="MF_00373">
    <property type="entry name" value="Ribosomal_bL28"/>
    <property type="match status" value="1"/>
</dbReference>
<evidence type="ECO:0000313" key="6">
    <source>
        <dbReference type="EMBL" id="CAA9549600.1"/>
    </source>
</evidence>
<dbReference type="InterPro" id="IPR037147">
    <property type="entry name" value="Ribosomal_bL28_sf"/>
</dbReference>
<reference evidence="6" key="1">
    <citation type="submission" date="2020-02" db="EMBL/GenBank/DDBJ databases">
        <authorList>
            <person name="Meier V. D."/>
        </authorList>
    </citation>
    <scope>NUCLEOTIDE SEQUENCE</scope>
    <source>
        <strain evidence="6">AVDCRST_MAG87</strain>
    </source>
</reference>
<dbReference type="InterPro" id="IPR050096">
    <property type="entry name" value="Bacterial_rp_bL28"/>
</dbReference>
<name>A0A6J4UHB4_9BACT</name>
<dbReference type="InterPro" id="IPR026569">
    <property type="entry name" value="Ribosomal_bL28"/>
</dbReference>
<dbReference type="AlphaFoldDB" id="A0A6J4UHB4"/>
<evidence type="ECO:0000256" key="4">
    <source>
        <dbReference type="ARBA" id="ARBA00035174"/>
    </source>
</evidence>
<organism evidence="6">
    <name type="scientific">uncultured Thermomicrobiales bacterium</name>
    <dbReference type="NCBI Taxonomy" id="1645740"/>
    <lineage>
        <taxon>Bacteria</taxon>
        <taxon>Pseudomonadati</taxon>
        <taxon>Thermomicrobiota</taxon>
        <taxon>Thermomicrobia</taxon>
        <taxon>Thermomicrobiales</taxon>
        <taxon>environmental samples</taxon>
    </lineage>
</organism>
<dbReference type="InterPro" id="IPR001383">
    <property type="entry name" value="Ribosomal_bL28_bact-type"/>
</dbReference>
<evidence type="ECO:0000256" key="5">
    <source>
        <dbReference type="HAMAP-Rule" id="MF_00373"/>
    </source>
</evidence>
<evidence type="ECO:0000256" key="3">
    <source>
        <dbReference type="ARBA" id="ARBA00023274"/>
    </source>
</evidence>
<dbReference type="Pfam" id="PF00830">
    <property type="entry name" value="Ribosomal_L28"/>
    <property type="match status" value="1"/>
</dbReference>
<dbReference type="PANTHER" id="PTHR39080">
    <property type="entry name" value="50S RIBOSOMAL PROTEIN L28"/>
    <property type="match status" value="1"/>
</dbReference>
<dbReference type="SUPFAM" id="SSF143800">
    <property type="entry name" value="L28p-like"/>
    <property type="match status" value="1"/>
</dbReference>
<gene>
    <name evidence="5" type="primary">rpmB</name>
    <name evidence="6" type="ORF">AVDCRST_MAG87-755</name>
</gene>
<keyword evidence="2 5" id="KW-0689">Ribosomal protein</keyword>